<dbReference type="EMBL" id="QKXF01000109">
    <property type="protein sequence ID" value="RQM16828.1"/>
    <property type="molecule type" value="Genomic_DNA"/>
</dbReference>
<dbReference type="VEuPathDB" id="FungiDB:DD237_002473"/>
<keyword evidence="3" id="KW-1185">Reference proteome</keyword>
<dbReference type="Proteomes" id="UP000286097">
    <property type="component" value="Unassembled WGS sequence"/>
</dbReference>
<proteinExistence type="predicted"/>
<dbReference type="EMBL" id="QLLG01000159">
    <property type="protein sequence ID" value="RMX67703.1"/>
    <property type="molecule type" value="Genomic_DNA"/>
</dbReference>
<name>A0A3M6VNI2_9STRA</name>
<dbReference type="Proteomes" id="UP000282087">
    <property type="component" value="Unassembled WGS sequence"/>
</dbReference>
<comment type="caution">
    <text evidence="1">The sequence shown here is derived from an EMBL/GenBank/DDBJ whole genome shotgun (WGS) entry which is preliminary data.</text>
</comment>
<evidence type="ECO:0000313" key="4">
    <source>
        <dbReference type="Proteomes" id="UP000286097"/>
    </source>
</evidence>
<reference evidence="3 4" key="1">
    <citation type="submission" date="2018-06" db="EMBL/GenBank/DDBJ databases">
        <title>Comparative genomics of downy mildews reveals potential adaptations to biotrophy.</title>
        <authorList>
            <person name="Fletcher K."/>
            <person name="Klosterman S.J."/>
            <person name="Derevnina L."/>
            <person name="Martin F."/>
            <person name="Koike S."/>
            <person name="Reyes Chin-Wo S."/>
            <person name="Mou B."/>
            <person name="Michelmore R."/>
        </authorList>
    </citation>
    <scope>NUCLEOTIDE SEQUENCE [LARGE SCALE GENOMIC DNA]</scope>
    <source>
        <strain evidence="2 4">R13</strain>
        <strain evidence="1 3">R14</strain>
    </source>
</reference>
<organism evidence="1 3">
    <name type="scientific">Peronospora effusa</name>
    <dbReference type="NCBI Taxonomy" id="542832"/>
    <lineage>
        <taxon>Eukaryota</taxon>
        <taxon>Sar</taxon>
        <taxon>Stramenopiles</taxon>
        <taxon>Oomycota</taxon>
        <taxon>Peronosporomycetes</taxon>
        <taxon>Peronosporales</taxon>
        <taxon>Peronosporaceae</taxon>
        <taxon>Peronospora</taxon>
    </lineage>
</organism>
<gene>
    <name evidence="2" type="ORF">DD237_002473</name>
    <name evidence="1" type="ORF">DD238_001486</name>
</gene>
<sequence>MPYTVDREDQSTVLSRGHVYDPLEMIDKYGNQPAADLERLLTAQSKVPIAALLRSRMRRCFVRMS</sequence>
<evidence type="ECO:0000313" key="3">
    <source>
        <dbReference type="Proteomes" id="UP000282087"/>
    </source>
</evidence>
<protein>
    <submittedName>
        <fullName evidence="1">Uncharacterized protein</fullName>
    </submittedName>
</protein>
<evidence type="ECO:0000313" key="1">
    <source>
        <dbReference type="EMBL" id="RMX67703.1"/>
    </source>
</evidence>
<accession>A0A3M6VNI2</accession>
<dbReference type="AlphaFoldDB" id="A0A3M6VNI2"/>
<evidence type="ECO:0000313" key="2">
    <source>
        <dbReference type="EMBL" id="RQM16828.1"/>
    </source>
</evidence>